<reference evidence="2 3" key="1">
    <citation type="submission" date="2019-04" db="EMBL/GenBank/DDBJ databases">
        <authorList>
            <person name="Schori C."/>
            <person name="Ahrens C."/>
        </authorList>
    </citation>
    <scope>NUCLEOTIDE SEQUENCE [LARGE SCALE GENOMIC DNA]</scope>
    <source>
        <strain evidence="2 3">DSM 2950</strain>
    </source>
</reference>
<evidence type="ECO:0000313" key="2">
    <source>
        <dbReference type="EMBL" id="QMW80669.1"/>
    </source>
</evidence>
<dbReference type="RefSeq" id="WP_018596644.1">
    <property type="nucleotide sequence ID" value="NZ_CABLBP010000031.1"/>
</dbReference>
<sequence>MKFDHTVKVNGQYYPAGTEIPEPDNAVVEPPEDKQAEEVEEESIPETEPTKRGRKPAAGK</sequence>
<evidence type="ECO:0000256" key="1">
    <source>
        <dbReference type="SAM" id="MobiDB-lite"/>
    </source>
</evidence>
<dbReference type="AlphaFoldDB" id="A0A7G5N1C6"/>
<organism evidence="2 3">
    <name type="scientific">Blautia producta</name>
    <dbReference type="NCBI Taxonomy" id="33035"/>
    <lineage>
        <taxon>Bacteria</taxon>
        <taxon>Bacillati</taxon>
        <taxon>Bacillota</taxon>
        <taxon>Clostridia</taxon>
        <taxon>Lachnospirales</taxon>
        <taxon>Lachnospiraceae</taxon>
        <taxon>Blautia</taxon>
    </lineage>
</organism>
<dbReference type="Proteomes" id="UP000515789">
    <property type="component" value="Chromosome"/>
</dbReference>
<dbReference type="GeneID" id="75053860"/>
<evidence type="ECO:0000313" key="3">
    <source>
        <dbReference type="Proteomes" id="UP000515789"/>
    </source>
</evidence>
<feature type="region of interest" description="Disordered" evidence="1">
    <location>
        <begin position="1"/>
        <end position="60"/>
    </location>
</feature>
<gene>
    <name evidence="2" type="ORF">E5259_25505</name>
</gene>
<name>A0A7G5N1C6_9FIRM</name>
<protein>
    <submittedName>
        <fullName evidence="2">Uncharacterized protein</fullName>
    </submittedName>
</protein>
<accession>A0A7G5N1C6</accession>
<proteinExistence type="predicted"/>
<dbReference type="EMBL" id="CP039126">
    <property type="protein sequence ID" value="QMW80669.1"/>
    <property type="molecule type" value="Genomic_DNA"/>
</dbReference>